<evidence type="ECO:0000256" key="4">
    <source>
        <dbReference type="ARBA" id="ARBA00023125"/>
    </source>
</evidence>
<dbReference type="PANTHER" id="PTHR35807:SF1">
    <property type="entry name" value="TRANSCRIPTIONAL REGULATOR REDD"/>
    <property type="match status" value="1"/>
</dbReference>
<gene>
    <name evidence="8" type="primary">ifnD</name>
</gene>
<keyword evidence="2" id="KW-0902">Two-component regulatory system</keyword>
<dbReference type="InterPro" id="IPR016032">
    <property type="entry name" value="Sig_transdc_resp-reg_C-effctor"/>
</dbReference>
<sequence>MLGQFEVVLNNGRSTTLTRSKVSQLLGLLVVQYGESIGAHTLIEELWGESVPRSALTTLQTYIYHARKLCGVGPGGHSVLVTRPAGYSIEVPGDSIDVVVFEGLVGRSRTALDQGDAEKAAVLLDEAFALWRGPVLAGMITGPVLDAHLTYVNELRLSAHELHIAACTRLGRHQEIIPRLRLLVAENPLNESFHAQLIKALYKSGRRAEAIQAYRNLWRILDMELGIEPAPELQTLQHDLMARNSVCSVH</sequence>
<dbReference type="AlphaFoldDB" id="A0A161JQQ6"/>
<proteinExistence type="inferred from homology"/>
<dbReference type="GO" id="GO:0000160">
    <property type="term" value="P:phosphorelay signal transduction system"/>
    <property type="evidence" value="ECO:0007669"/>
    <property type="project" value="UniProtKB-KW"/>
</dbReference>
<dbReference type="SUPFAM" id="SSF46894">
    <property type="entry name" value="C-terminal effector domain of the bipartite response regulators"/>
    <property type="match status" value="1"/>
</dbReference>
<dbReference type="PANTHER" id="PTHR35807">
    <property type="entry name" value="TRANSCRIPTIONAL REGULATOR REDD-RELATED"/>
    <property type="match status" value="1"/>
</dbReference>
<accession>A0A161JQQ6</accession>
<evidence type="ECO:0000259" key="7">
    <source>
        <dbReference type="PROSITE" id="PS51755"/>
    </source>
</evidence>
<dbReference type="InterPro" id="IPR001867">
    <property type="entry name" value="OmpR/PhoB-type_DNA-bd"/>
</dbReference>
<dbReference type="Pfam" id="PF03704">
    <property type="entry name" value="BTAD"/>
    <property type="match status" value="1"/>
</dbReference>
<evidence type="ECO:0000256" key="3">
    <source>
        <dbReference type="ARBA" id="ARBA00023015"/>
    </source>
</evidence>
<dbReference type="InterPro" id="IPR051677">
    <property type="entry name" value="AfsR-DnrI-RedD_regulator"/>
</dbReference>
<dbReference type="Gene3D" id="1.25.40.10">
    <property type="entry name" value="Tetratricopeptide repeat domain"/>
    <property type="match status" value="1"/>
</dbReference>
<dbReference type="SMART" id="SM00862">
    <property type="entry name" value="Trans_reg_C"/>
    <property type="match status" value="1"/>
</dbReference>
<dbReference type="PROSITE" id="PS51755">
    <property type="entry name" value="OMPR_PHOB"/>
    <property type="match status" value="1"/>
</dbReference>
<evidence type="ECO:0000313" key="8">
    <source>
        <dbReference type="EMBL" id="BAU98031.1"/>
    </source>
</evidence>
<comment type="similarity">
    <text evidence="1">Belongs to the AfsR/DnrI/RedD regulatory family.</text>
</comment>
<keyword evidence="3" id="KW-0805">Transcription regulation</keyword>
<evidence type="ECO:0000256" key="5">
    <source>
        <dbReference type="ARBA" id="ARBA00023163"/>
    </source>
</evidence>
<evidence type="ECO:0000256" key="6">
    <source>
        <dbReference type="PROSITE-ProRule" id="PRU01091"/>
    </source>
</evidence>
<dbReference type="SUPFAM" id="SSF48452">
    <property type="entry name" value="TPR-like"/>
    <property type="match status" value="1"/>
</dbReference>
<dbReference type="CDD" id="cd15831">
    <property type="entry name" value="BTAD"/>
    <property type="match status" value="1"/>
</dbReference>
<dbReference type="Gene3D" id="1.10.10.10">
    <property type="entry name" value="Winged helix-like DNA-binding domain superfamily/Winged helix DNA-binding domain"/>
    <property type="match status" value="1"/>
</dbReference>
<dbReference type="GO" id="GO:0003677">
    <property type="term" value="F:DNA binding"/>
    <property type="evidence" value="ECO:0007669"/>
    <property type="project" value="UniProtKB-UniRule"/>
</dbReference>
<reference evidence="8" key="1">
    <citation type="journal article" date="2016" name="ChemBioChem">
        <title>Involvement of the Baeyer-Villiger Monooxygenase IfnQ in the Biosynthesis of Isofuranonaphthoquinone Scaffold of JBIR-76 and -77.</title>
        <authorList>
            <person name="Katsuyama Y."/>
            <person name="Sone K."/>
            <person name="Satou R."/>
            <person name="Izumikawa M."/>
            <person name="Takagi M."/>
            <person name="Fujie M."/>
            <person name="Satoh N."/>
            <person name="Shin-ya K."/>
            <person name="Ohnishi Y."/>
        </authorList>
    </citation>
    <scope>NUCLEOTIDE SEQUENCE</scope>
    <source>
        <strain evidence="8">RI-77</strain>
    </source>
</reference>
<evidence type="ECO:0000256" key="2">
    <source>
        <dbReference type="ARBA" id="ARBA00023012"/>
    </source>
</evidence>
<organism evidence="8">
    <name type="scientific">Streptomyces sp. RI-77</name>
    <dbReference type="NCBI Taxonomy" id="1799151"/>
    <lineage>
        <taxon>Bacteria</taxon>
        <taxon>Bacillati</taxon>
        <taxon>Actinomycetota</taxon>
        <taxon>Actinomycetes</taxon>
        <taxon>Kitasatosporales</taxon>
        <taxon>Streptomycetaceae</taxon>
        <taxon>Streptomyces</taxon>
    </lineage>
</organism>
<dbReference type="SMART" id="SM01043">
    <property type="entry name" value="BTAD"/>
    <property type="match status" value="1"/>
</dbReference>
<evidence type="ECO:0000256" key="1">
    <source>
        <dbReference type="ARBA" id="ARBA00005820"/>
    </source>
</evidence>
<feature type="DNA-binding region" description="OmpR/PhoB-type" evidence="6">
    <location>
        <begin position="1"/>
        <end position="91"/>
    </location>
</feature>
<keyword evidence="4 6" id="KW-0238">DNA-binding</keyword>
<dbReference type="InterPro" id="IPR011990">
    <property type="entry name" value="TPR-like_helical_dom_sf"/>
</dbReference>
<dbReference type="InterPro" id="IPR036388">
    <property type="entry name" value="WH-like_DNA-bd_sf"/>
</dbReference>
<name>A0A161JQQ6_9ACTN</name>
<dbReference type="GO" id="GO:0006355">
    <property type="term" value="P:regulation of DNA-templated transcription"/>
    <property type="evidence" value="ECO:0007669"/>
    <property type="project" value="InterPro"/>
</dbReference>
<keyword evidence="5" id="KW-0804">Transcription</keyword>
<protein>
    <submittedName>
        <fullName evidence="8">Transcriptional regulator</fullName>
    </submittedName>
</protein>
<dbReference type="InterPro" id="IPR005158">
    <property type="entry name" value="BTAD"/>
</dbReference>
<feature type="domain" description="OmpR/PhoB-type" evidence="7">
    <location>
        <begin position="1"/>
        <end position="91"/>
    </location>
</feature>
<dbReference type="FunFam" id="1.25.40.10:FF:000222">
    <property type="entry name" value="SARP family transcriptional regulator"/>
    <property type="match status" value="1"/>
</dbReference>
<dbReference type="EMBL" id="LC125462">
    <property type="protein sequence ID" value="BAU98031.1"/>
    <property type="molecule type" value="Genomic_DNA"/>
</dbReference>